<dbReference type="PANTHER" id="PTHR30349:SF64">
    <property type="entry name" value="PROPHAGE INTEGRASE INTD-RELATED"/>
    <property type="match status" value="1"/>
</dbReference>
<dbReference type="Gene3D" id="1.10.150.130">
    <property type="match status" value="1"/>
</dbReference>
<dbReference type="InterPro" id="IPR011010">
    <property type="entry name" value="DNA_brk_join_enz"/>
</dbReference>
<dbReference type="SUPFAM" id="SSF56349">
    <property type="entry name" value="DNA breaking-rejoining enzymes"/>
    <property type="match status" value="1"/>
</dbReference>
<dbReference type="InterPro" id="IPR035386">
    <property type="entry name" value="Arm-DNA-bind_5"/>
</dbReference>
<protein>
    <submittedName>
        <fullName evidence="5">Phage integrase SAM-like domain-containing protein</fullName>
    </submittedName>
</protein>
<dbReference type="Gene3D" id="1.10.443.10">
    <property type="entry name" value="Intergrase catalytic core"/>
    <property type="match status" value="1"/>
</dbReference>
<evidence type="ECO:0000256" key="1">
    <source>
        <dbReference type="ARBA" id="ARBA00008857"/>
    </source>
</evidence>
<dbReference type="InterPro" id="IPR050090">
    <property type="entry name" value="Tyrosine_recombinase_XerCD"/>
</dbReference>
<evidence type="ECO:0000256" key="2">
    <source>
        <dbReference type="ARBA" id="ARBA00023125"/>
    </source>
</evidence>
<dbReference type="GO" id="GO:0006310">
    <property type="term" value="P:DNA recombination"/>
    <property type="evidence" value="ECO:0007669"/>
    <property type="project" value="UniProtKB-KW"/>
</dbReference>
<comment type="similarity">
    <text evidence="1">Belongs to the 'phage' integrase family.</text>
</comment>
<keyword evidence="3" id="KW-0233">DNA recombination</keyword>
<dbReference type="PANTHER" id="PTHR30349">
    <property type="entry name" value="PHAGE INTEGRASE-RELATED"/>
    <property type="match status" value="1"/>
</dbReference>
<dbReference type="InterPro" id="IPR025269">
    <property type="entry name" value="SAM-like_dom"/>
</dbReference>
<dbReference type="PROSITE" id="PS51898">
    <property type="entry name" value="TYR_RECOMBINASE"/>
    <property type="match status" value="1"/>
</dbReference>
<evidence type="ECO:0000259" key="4">
    <source>
        <dbReference type="PROSITE" id="PS51898"/>
    </source>
</evidence>
<dbReference type="InterPro" id="IPR013762">
    <property type="entry name" value="Integrase-like_cat_sf"/>
</dbReference>
<dbReference type="Pfam" id="PF00589">
    <property type="entry name" value="Phage_integrase"/>
    <property type="match status" value="1"/>
</dbReference>
<sequence>MFDFSDSGVTVTAMLDNRRANKEGLFPIKVRVTYQRERKYYSTGKALSIEDWERLADAKSKRLSGIKNAVQIASDKVKDEVKDLIKNDYFSFDNLNKRLGNSWGDTVNSAFKVRVADLFNDGKINTSRWYKDALNSFVRFGGENIKFNQITVDWLKRYEQYLLNKSYSYTTISMHARALQTIMNEAKNAGITKVARHPFGKGKYEIPEHSGRNMALPLKDIGRIANYDCVRPKARLGKAIWLFSYLCNGANIADICRFKFSNIQNNEICFYRKKTTAKSKRKRLIRALITSEMANIIAEFGNTNNGPDTYLFPFLKGGETPVEEHKAIAKILDLVNDQIEKIGKKLGIGHISTYTARHSFASVLKRSGANIAFISESLGHSDLKTTENYLASFEQEERAKNAALLTNF</sequence>
<keyword evidence="6" id="KW-1185">Reference proteome</keyword>
<evidence type="ECO:0000313" key="5">
    <source>
        <dbReference type="EMBL" id="QMU30128.1"/>
    </source>
</evidence>
<dbReference type="RefSeq" id="WP_182412585.1">
    <property type="nucleotide sequence ID" value="NZ_CP055153.1"/>
</dbReference>
<accession>A0A7L7LBA9</accession>
<proteinExistence type="inferred from homology"/>
<keyword evidence="2" id="KW-0238">DNA-binding</keyword>
<organism evidence="5 6">
    <name type="scientific">Adhaeribacter radiodurans</name>
    <dbReference type="NCBI Taxonomy" id="2745197"/>
    <lineage>
        <taxon>Bacteria</taxon>
        <taxon>Pseudomonadati</taxon>
        <taxon>Bacteroidota</taxon>
        <taxon>Cytophagia</taxon>
        <taxon>Cytophagales</taxon>
        <taxon>Hymenobacteraceae</taxon>
        <taxon>Adhaeribacter</taxon>
    </lineage>
</organism>
<dbReference type="Pfam" id="PF17293">
    <property type="entry name" value="Arm-DNA-bind_5"/>
    <property type="match status" value="1"/>
</dbReference>
<dbReference type="InterPro" id="IPR002104">
    <property type="entry name" value="Integrase_catalytic"/>
</dbReference>
<dbReference type="InterPro" id="IPR010998">
    <property type="entry name" value="Integrase_recombinase_N"/>
</dbReference>
<feature type="domain" description="Tyr recombinase" evidence="4">
    <location>
        <begin position="211"/>
        <end position="404"/>
    </location>
</feature>
<dbReference type="KEGG" id="add:HUW48_19780"/>
<dbReference type="AlphaFoldDB" id="A0A7L7LBA9"/>
<dbReference type="GO" id="GO:0015074">
    <property type="term" value="P:DNA integration"/>
    <property type="evidence" value="ECO:0007669"/>
    <property type="project" value="InterPro"/>
</dbReference>
<reference evidence="5 6" key="1">
    <citation type="submission" date="2020-06" db="EMBL/GenBank/DDBJ databases">
        <authorList>
            <person name="Hwang Y.J."/>
        </authorList>
    </citation>
    <scope>NUCLEOTIDE SEQUENCE [LARGE SCALE GENOMIC DNA]</scope>
    <source>
        <strain evidence="5 6">KUDC8001</strain>
    </source>
</reference>
<dbReference type="EMBL" id="CP055153">
    <property type="protein sequence ID" value="QMU30128.1"/>
    <property type="molecule type" value="Genomic_DNA"/>
</dbReference>
<dbReference type="GO" id="GO:0003677">
    <property type="term" value="F:DNA binding"/>
    <property type="evidence" value="ECO:0007669"/>
    <property type="project" value="UniProtKB-KW"/>
</dbReference>
<gene>
    <name evidence="5" type="ORF">HUW48_19780</name>
</gene>
<evidence type="ECO:0000256" key="3">
    <source>
        <dbReference type="ARBA" id="ARBA00023172"/>
    </source>
</evidence>
<dbReference type="Pfam" id="PF13102">
    <property type="entry name" value="Phage_int_SAM_5"/>
    <property type="match status" value="1"/>
</dbReference>
<evidence type="ECO:0000313" key="6">
    <source>
        <dbReference type="Proteomes" id="UP000514509"/>
    </source>
</evidence>
<name>A0A7L7LBA9_9BACT</name>
<dbReference type="Proteomes" id="UP000514509">
    <property type="component" value="Chromosome"/>
</dbReference>
<reference evidence="5 6" key="2">
    <citation type="submission" date="2020-08" db="EMBL/GenBank/DDBJ databases">
        <title>Adhaeribacter dokdonensis sp. nov., isolated from the rhizosphere of Elymus tsukushiensis, a plant native to the Dokdo Islands, Republic of Korea.</title>
        <authorList>
            <person name="Ghim S.Y."/>
        </authorList>
    </citation>
    <scope>NUCLEOTIDE SEQUENCE [LARGE SCALE GENOMIC DNA]</scope>
    <source>
        <strain evidence="5 6">KUDC8001</strain>
    </source>
</reference>